<feature type="transmembrane region" description="Helical" evidence="9">
    <location>
        <begin position="148"/>
        <end position="169"/>
    </location>
</feature>
<feature type="transmembrane region" description="Helical" evidence="9">
    <location>
        <begin position="30"/>
        <end position="50"/>
    </location>
</feature>
<dbReference type="InterPro" id="IPR017452">
    <property type="entry name" value="GPCR_Rhodpsn_7TM"/>
</dbReference>
<sequence>VNSTSLSSNDSHQYFIPSDVLGVLQLRYHVVLPIIVAAGILTNSFCLVIVNSPKLQNIHINIYFKFMTVVDLVAFIAHIPLLIDTEFCVYSNVIWTTYMTYLGITIPYTLRICNSCVLLIISYDRILAAWFHSKFLQVKHQRVAMRRLSILVIFITVTFIPILACGRVFHVNERWVSIPGFKIQLENVWFKIYRKCVLYLSAVAPILLIVGLNVGLIIAVIKKEFHGNRTRNRSFFLTVAVLVVNVTYSFCTIPYIVWASLYEIDDGNCNGTYNTEFVMMILYC</sequence>
<feature type="transmembrane region" description="Helical" evidence="9">
    <location>
        <begin position="62"/>
        <end position="83"/>
    </location>
</feature>
<keyword evidence="3 9" id="KW-0812">Transmembrane</keyword>
<evidence type="ECO:0000313" key="11">
    <source>
        <dbReference type="EMBL" id="CAL4087093.1"/>
    </source>
</evidence>
<feature type="transmembrane region" description="Helical" evidence="9">
    <location>
        <begin position="197"/>
        <end position="221"/>
    </location>
</feature>
<evidence type="ECO:0000313" key="12">
    <source>
        <dbReference type="Proteomes" id="UP001497623"/>
    </source>
</evidence>
<evidence type="ECO:0000256" key="7">
    <source>
        <dbReference type="ARBA" id="ARBA00023170"/>
    </source>
</evidence>
<dbReference type="GO" id="GO:0043005">
    <property type="term" value="C:neuron projection"/>
    <property type="evidence" value="ECO:0007669"/>
    <property type="project" value="TreeGrafter"/>
</dbReference>
<feature type="non-terminal residue" evidence="11">
    <location>
        <position position="1"/>
    </location>
</feature>
<accession>A0AAV2QMA5</accession>
<keyword evidence="12" id="KW-1185">Reference proteome</keyword>
<keyword evidence="6 9" id="KW-0472">Membrane</keyword>
<dbReference type="PANTHER" id="PTHR24229:SF40">
    <property type="entry name" value="ALLATOSTATIN C RECEPTOR 1-RELATED"/>
    <property type="match status" value="1"/>
</dbReference>
<feature type="transmembrane region" description="Helical" evidence="9">
    <location>
        <begin position="108"/>
        <end position="127"/>
    </location>
</feature>
<comment type="caution">
    <text evidence="11">The sequence shown here is derived from an EMBL/GenBank/DDBJ whole genome shotgun (WGS) entry which is preliminary data.</text>
</comment>
<keyword evidence="5" id="KW-0297">G-protein coupled receptor</keyword>
<dbReference type="GO" id="GO:0005886">
    <property type="term" value="C:plasma membrane"/>
    <property type="evidence" value="ECO:0007669"/>
    <property type="project" value="UniProtKB-SubCell"/>
</dbReference>
<dbReference type="GO" id="GO:0007218">
    <property type="term" value="P:neuropeptide signaling pathway"/>
    <property type="evidence" value="ECO:0007669"/>
    <property type="project" value="TreeGrafter"/>
</dbReference>
<dbReference type="PROSITE" id="PS50262">
    <property type="entry name" value="G_PROTEIN_RECEP_F1_2"/>
    <property type="match status" value="1"/>
</dbReference>
<evidence type="ECO:0000259" key="10">
    <source>
        <dbReference type="PROSITE" id="PS50262"/>
    </source>
</evidence>
<evidence type="ECO:0000256" key="9">
    <source>
        <dbReference type="SAM" id="Phobius"/>
    </source>
</evidence>
<keyword evidence="8" id="KW-0807">Transducer</keyword>
<evidence type="ECO:0000256" key="5">
    <source>
        <dbReference type="ARBA" id="ARBA00023040"/>
    </source>
</evidence>
<gene>
    <name evidence="11" type="ORF">MNOR_LOCUS13150</name>
</gene>
<comment type="subcellular location">
    <subcellularLocation>
        <location evidence="1">Cell membrane</location>
        <topology evidence="1">Multi-pass membrane protein</topology>
    </subcellularLocation>
</comment>
<feature type="transmembrane region" description="Helical" evidence="9">
    <location>
        <begin position="233"/>
        <end position="258"/>
    </location>
</feature>
<dbReference type="PANTHER" id="PTHR24229">
    <property type="entry name" value="NEUROPEPTIDES RECEPTOR"/>
    <property type="match status" value="1"/>
</dbReference>
<evidence type="ECO:0000256" key="8">
    <source>
        <dbReference type="ARBA" id="ARBA00023224"/>
    </source>
</evidence>
<protein>
    <recommendedName>
        <fullName evidence="10">G-protein coupled receptors family 1 profile domain-containing protein</fullName>
    </recommendedName>
</protein>
<evidence type="ECO:0000256" key="4">
    <source>
        <dbReference type="ARBA" id="ARBA00022989"/>
    </source>
</evidence>
<dbReference type="GO" id="GO:0042923">
    <property type="term" value="F:neuropeptide binding"/>
    <property type="evidence" value="ECO:0007669"/>
    <property type="project" value="TreeGrafter"/>
</dbReference>
<feature type="non-terminal residue" evidence="11">
    <location>
        <position position="284"/>
    </location>
</feature>
<proteinExistence type="predicted"/>
<name>A0AAV2QMA5_MEGNR</name>
<reference evidence="11 12" key="1">
    <citation type="submission" date="2024-05" db="EMBL/GenBank/DDBJ databases">
        <authorList>
            <person name="Wallberg A."/>
        </authorList>
    </citation>
    <scope>NUCLEOTIDE SEQUENCE [LARGE SCALE GENOMIC DNA]</scope>
</reference>
<keyword evidence="7" id="KW-0675">Receptor</keyword>
<keyword evidence="4 9" id="KW-1133">Transmembrane helix</keyword>
<keyword evidence="2" id="KW-1003">Cell membrane</keyword>
<organism evidence="11 12">
    <name type="scientific">Meganyctiphanes norvegica</name>
    <name type="common">Northern krill</name>
    <name type="synonym">Thysanopoda norvegica</name>
    <dbReference type="NCBI Taxonomy" id="48144"/>
    <lineage>
        <taxon>Eukaryota</taxon>
        <taxon>Metazoa</taxon>
        <taxon>Ecdysozoa</taxon>
        <taxon>Arthropoda</taxon>
        <taxon>Crustacea</taxon>
        <taxon>Multicrustacea</taxon>
        <taxon>Malacostraca</taxon>
        <taxon>Eumalacostraca</taxon>
        <taxon>Eucarida</taxon>
        <taxon>Euphausiacea</taxon>
        <taxon>Euphausiidae</taxon>
        <taxon>Meganyctiphanes</taxon>
    </lineage>
</organism>
<dbReference type="Proteomes" id="UP001497623">
    <property type="component" value="Unassembled WGS sequence"/>
</dbReference>
<dbReference type="Gene3D" id="1.20.1070.10">
    <property type="entry name" value="Rhodopsin 7-helix transmembrane proteins"/>
    <property type="match status" value="1"/>
</dbReference>
<evidence type="ECO:0000256" key="6">
    <source>
        <dbReference type="ARBA" id="ARBA00023136"/>
    </source>
</evidence>
<dbReference type="SUPFAM" id="SSF81321">
    <property type="entry name" value="Family A G protein-coupled receptor-like"/>
    <property type="match status" value="1"/>
</dbReference>
<feature type="domain" description="G-protein coupled receptors family 1 profile" evidence="10">
    <location>
        <begin position="42"/>
        <end position="284"/>
    </location>
</feature>
<evidence type="ECO:0000256" key="2">
    <source>
        <dbReference type="ARBA" id="ARBA00022475"/>
    </source>
</evidence>
<dbReference type="GO" id="GO:0004930">
    <property type="term" value="F:G protein-coupled receptor activity"/>
    <property type="evidence" value="ECO:0007669"/>
    <property type="project" value="UniProtKB-KW"/>
</dbReference>
<dbReference type="EMBL" id="CAXKWB010007427">
    <property type="protein sequence ID" value="CAL4087093.1"/>
    <property type="molecule type" value="Genomic_DNA"/>
</dbReference>
<evidence type="ECO:0000256" key="1">
    <source>
        <dbReference type="ARBA" id="ARBA00004651"/>
    </source>
</evidence>
<evidence type="ECO:0000256" key="3">
    <source>
        <dbReference type="ARBA" id="ARBA00022692"/>
    </source>
</evidence>
<dbReference type="AlphaFoldDB" id="A0AAV2QMA5"/>